<dbReference type="Proteomes" id="UP001279410">
    <property type="component" value="Unassembled WGS sequence"/>
</dbReference>
<feature type="region of interest" description="Disordered" evidence="1">
    <location>
        <begin position="1"/>
        <end position="61"/>
    </location>
</feature>
<accession>A0AAD3QXI9</accession>
<dbReference type="AlphaFoldDB" id="A0AAD3QXI9"/>
<keyword evidence="3" id="KW-1185">Reference proteome</keyword>
<feature type="compositionally biased region" description="Basic and acidic residues" evidence="1">
    <location>
        <begin position="150"/>
        <end position="167"/>
    </location>
</feature>
<reference evidence="2" key="1">
    <citation type="submission" date="2022-08" db="EMBL/GenBank/DDBJ databases">
        <title>Genome sequencing of akame (Lates japonicus).</title>
        <authorList>
            <person name="Hashiguchi Y."/>
            <person name="Takahashi H."/>
        </authorList>
    </citation>
    <scope>NUCLEOTIDE SEQUENCE</scope>
    <source>
        <strain evidence="2">Kochi</strain>
    </source>
</reference>
<evidence type="ECO:0000313" key="2">
    <source>
        <dbReference type="EMBL" id="GLD48018.1"/>
    </source>
</evidence>
<evidence type="ECO:0000313" key="3">
    <source>
        <dbReference type="Proteomes" id="UP001279410"/>
    </source>
</evidence>
<proteinExistence type="predicted"/>
<evidence type="ECO:0000256" key="1">
    <source>
        <dbReference type="SAM" id="MobiDB-lite"/>
    </source>
</evidence>
<sequence>MPRSNSVAHLPTTPASDKGERQGCVERQSVSCPAAVGQEPQEDNPKENKASAELTPKSKTEYPQIMAKVAAICTKNEDESPVVLNAVSGMTLDELTEKHPSLRPNCSLSQEEYKSWAVKQLTEKEKGDTGLKPVEAVGLDNVQGEPQKTALEDSPERRPRSVDKEAESTLGPNPVIPRLFVKKSSQPSDYFKFLKESEVHSQGKNEALAPKTPKATSKKANSCDKKTLHLHRDEQGRFVSKPEPANDRLSATKKKQPLNIRSPPHSYKSPITPYNHATISNKKSYQRLAEELFSN</sequence>
<dbReference type="EMBL" id="BRZM01000005">
    <property type="protein sequence ID" value="GLD48018.1"/>
    <property type="molecule type" value="Genomic_DNA"/>
</dbReference>
<feature type="compositionally biased region" description="Basic and acidic residues" evidence="1">
    <location>
        <begin position="43"/>
        <end position="60"/>
    </location>
</feature>
<feature type="compositionally biased region" description="Low complexity" evidence="1">
    <location>
        <begin position="207"/>
        <end position="220"/>
    </location>
</feature>
<feature type="compositionally biased region" description="Basic and acidic residues" evidence="1">
    <location>
        <begin position="221"/>
        <end position="236"/>
    </location>
</feature>
<feature type="region of interest" description="Disordered" evidence="1">
    <location>
        <begin position="199"/>
        <end position="275"/>
    </location>
</feature>
<comment type="caution">
    <text evidence="2">The sequence shown here is derived from an EMBL/GenBank/DDBJ whole genome shotgun (WGS) entry which is preliminary data.</text>
</comment>
<organism evidence="2 3">
    <name type="scientific">Lates japonicus</name>
    <name type="common">Japanese lates</name>
    <dbReference type="NCBI Taxonomy" id="270547"/>
    <lineage>
        <taxon>Eukaryota</taxon>
        <taxon>Metazoa</taxon>
        <taxon>Chordata</taxon>
        <taxon>Craniata</taxon>
        <taxon>Vertebrata</taxon>
        <taxon>Euteleostomi</taxon>
        <taxon>Actinopterygii</taxon>
        <taxon>Neopterygii</taxon>
        <taxon>Teleostei</taxon>
        <taxon>Neoteleostei</taxon>
        <taxon>Acanthomorphata</taxon>
        <taxon>Carangaria</taxon>
        <taxon>Carangaria incertae sedis</taxon>
        <taxon>Centropomidae</taxon>
        <taxon>Lates</taxon>
    </lineage>
</organism>
<gene>
    <name evidence="2" type="ORF">AKAME5_000206700</name>
</gene>
<feature type="region of interest" description="Disordered" evidence="1">
    <location>
        <begin position="123"/>
        <end position="181"/>
    </location>
</feature>
<protein>
    <submittedName>
        <fullName evidence="2">Uncharacterized protein</fullName>
    </submittedName>
</protein>
<name>A0AAD3QXI9_LATJO</name>